<dbReference type="AlphaFoldDB" id="A0A1H7NIB1"/>
<reference evidence="2 3" key="1">
    <citation type="submission" date="2016-10" db="EMBL/GenBank/DDBJ databases">
        <authorList>
            <person name="de Groot N.N."/>
        </authorList>
    </citation>
    <scope>NUCLEOTIDE SEQUENCE [LARGE SCALE GENOMIC DNA]</scope>
    <source>
        <strain evidence="2 3">KH2T6</strain>
    </source>
</reference>
<dbReference type="Proteomes" id="UP000186015">
    <property type="component" value="Unassembled WGS sequence"/>
</dbReference>
<protein>
    <submittedName>
        <fullName evidence="2">Uncharacterized protein</fullName>
    </submittedName>
</protein>
<keyword evidence="1" id="KW-0812">Transmembrane</keyword>
<evidence type="ECO:0000313" key="2">
    <source>
        <dbReference type="EMBL" id="SEL23236.1"/>
    </source>
</evidence>
<accession>A0A1H7NIB1</accession>
<feature type="transmembrane region" description="Helical" evidence="1">
    <location>
        <begin position="83"/>
        <end position="104"/>
    </location>
</feature>
<evidence type="ECO:0000256" key="1">
    <source>
        <dbReference type="SAM" id="Phobius"/>
    </source>
</evidence>
<feature type="transmembrane region" description="Helical" evidence="1">
    <location>
        <begin position="39"/>
        <end position="62"/>
    </location>
</feature>
<feature type="transmembrane region" description="Helical" evidence="1">
    <location>
        <begin position="144"/>
        <end position="163"/>
    </location>
</feature>
<keyword evidence="1" id="KW-0472">Membrane</keyword>
<organism evidence="2 3">
    <name type="scientific">Ruminococcus albus</name>
    <dbReference type="NCBI Taxonomy" id="1264"/>
    <lineage>
        <taxon>Bacteria</taxon>
        <taxon>Bacillati</taxon>
        <taxon>Bacillota</taxon>
        <taxon>Clostridia</taxon>
        <taxon>Eubacteriales</taxon>
        <taxon>Oscillospiraceae</taxon>
        <taxon>Ruminococcus</taxon>
    </lineage>
</organism>
<feature type="transmembrane region" description="Helical" evidence="1">
    <location>
        <begin position="12"/>
        <end position="33"/>
    </location>
</feature>
<dbReference type="EMBL" id="FOAT01000015">
    <property type="protein sequence ID" value="SEL23236.1"/>
    <property type="molecule type" value="Genomic_DNA"/>
</dbReference>
<sequence length="181" mass="19936">MKYNRKTALIYGLLKGLQTEFFGIFVMLFFWAVAKAMGLFANLMFGFMGIMCVVCILADFGMKEGAKAANADTLHGDNVGRNFGAITGLIAMLPFALTAVILAVSNFSGAFDFLAAFKIANACLFPIIDIFAHSAYIKDMSPAVFLLILPYLGLFPLSTYIGFKWGYDKVDLKDKIVYKNK</sequence>
<feature type="transmembrane region" description="Helical" evidence="1">
    <location>
        <begin position="110"/>
        <end position="132"/>
    </location>
</feature>
<dbReference type="OrthoDB" id="1820317at2"/>
<dbReference type="RefSeq" id="WP_074835015.1">
    <property type="nucleotide sequence ID" value="NZ_FOAT01000015.1"/>
</dbReference>
<gene>
    <name evidence="2" type="ORF">SAMN05216469_11571</name>
</gene>
<name>A0A1H7NIB1_RUMAL</name>
<proteinExistence type="predicted"/>
<keyword evidence="1" id="KW-1133">Transmembrane helix</keyword>
<evidence type="ECO:0000313" key="3">
    <source>
        <dbReference type="Proteomes" id="UP000186015"/>
    </source>
</evidence>